<evidence type="ECO:0000259" key="3">
    <source>
        <dbReference type="Pfam" id="PF00155"/>
    </source>
</evidence>
<evidence type="ECO:0000313" key="5">
    <source>
        <dbReference type="Proteomes" id="UP000182680"/>
    </source>
</evidence>
<dbReference type="CDD" id="cd06454">
    <property type="entry name" value="KBL_like"/>
    <property type="match status" value="1"/>
</dbReference>
<comment type="cofactor">
    <cofactor evidence="1">
        <name>pyridoxal 5'-phosphate</name>
        <dbReference type="ChEBI" id="CHEBI:597326"/>
    </cofactor>
</comment>
<organism evidence="4 5">
    <name type="scientific">Desulfovibrio desulfuricans</name>
    <dbReference type="NCBI Taxonomy" id="876"/>
    <lineage>
        <taxon>Bacteria</taxon>
        <taxon>Pseudomonadati</taxon>
        <taxon>Thermodesulfobacteriota</taxon>
        <taxon>Desulfovibrionia</taxon>
        <taxon>Desulfovibrionales</taxon>
        <taxon>Desulfovibrionaceae</taxon>
        <taxon>Desulfovibrio</taxon>
    </lineage>
</organism>
<accession>A0AA94HU88</accession>
<dbReference type="PANTHER" id="PTHR13693">
    <property type="entry name" value="CLASS II AMINOTRANSFERASE/8-AMINO-7-OXONONANOATE SYNTHASE"/>
    <property type="match status" value="1"/>
</dbReference>
<reference evidence="5" key="1">
    <citation type="submission" date="2016-11" db="EMBL/GenBank/DDBJ databases">
        <authorList>
            <person name="Jaros S."/>
            <person name="Januszkiewicz K."/>
            <person name="Wedrychowicz H."/>
        </authorList>
    </citation>
    <scope>NUCLEOTIDE SEQUENCE [LARGE SCALE GENOMIC DNA]</scope>
    <source>
        <strain evidence="5">DSM 7057</strain>
    </source>
</reference>
<evidence type="ECO:0000256" key="2">
    <source>
        <dbReference type="ARBA" id="ARBA00022679"/>
    </source>
</evidence>
<evidence type="ECO:0000256" key="1">
    <source>
        <dbReference type="ARBA" id="ARBA00001933"/>
    </source>
</evidence>
<dbReference type="InterPro" id="IPR015421">
    <property type="entry name" value="PyrdxlP-dep_Trfase_major"/>
</dbReference>
<feature type="domain" description="Aminotransferase class I/classII large" evidence="3">
    <location>
        <begin position="88"/>
        <end position="430"/>
    </location>
</feature>
<dbReference type="AlphaFoldDB" id="A0AA94HU88"/>
<dbReference type="InterPro" id="IPR015422">
    <property type="entry name" value="PyrdxlP-dep_Trfase_small"/>
</dbReference>
<keyword evidence="2" id="KW-0808">Transferase</keyword>
<dbReference type="Pfam" id="PF00155">
    <property type="entry name" value="Aminotran_1_2"/>
    <property type="match status" value="1"/>
</dbReference>
<name>A0AA94HU88_DESDE</name>
<dbReference type="InterPro" id="IPR015424">
    <property type="entry name" value="PyrdxlP-dep_Trfase"/>
</dbReference>
<gene>
    <name evidence="4" type="ORF">SAMN02910291_02264</name>
</gene>
<dbReference type="RefSeq" id="WP_072312265.1">
    <property type="nucleotide sequence ID" value="NZ_FPIW01000051.1"/>
</dbReference>
<proteinExistence type="predicted"/>
<sequence length="445" mass="48225">MSLNPTLQIINHMLGRKSHKATPFEASRQASAQRITKASDSRASFGNHPALTNLRMLTTAAERFGIGNPFFKLHEGVGGHHTNIGGKQYLNFSHYSYLGLNGHPEVNEAAQKAIDSYGTSAGASRLVAGERPVQRQLEEALAAVYGVEDCLAFVSGHATNVSTISTLFGHNDLIIHDSLIHNSVLEGIRLSGATRRPFPHNDLKALENLLASLRSRFERVCIIVEGVYSMDGDMPDLPALVRIKLKYDAFLMVDEAHSLGVLGATGKGLAEYWGLPGTDVDIWMGTLSKTLAGCGGYIAGSRDMVEILKFSAPGFVYSVGLSPPLAAASLEALRIMQREPDRVRCLHDRSSLFLGLARESGLDVGTSQGFSIVPVILGSSRKAVALSNQLFEHGINVQPIIHPAVEEKAARLRFFLSAMHTEEEIRRTCQTMALLAHGKDVSHAL</sequence>
<dbReference type="InterPro" id="IPR004839">
    <property type="entry name" value="Aminotransferase_I/II_large"/>
</dbReference>
<dbReference type="InterPro" id="IPR050087">
    <property type="entry name" value="AON_synthase_class-II"/>
</dbReference>
<protein>
    <submittedName>
        <fullName evidence="4">8-amino-7-oxononanoate synthase</fullName>
    </submittedName>
</protein>
<dbReference type="PANTHER" id="PTHR13693:SF3">
    <property type="entry name" value="LD36009P"/>
    <property type="match status" value="1"/>
</dbReference>
<dbReference type="GO" id="GO:0030170">
    <property type="term" value="F:pyridoxal phosphate binding"/>
    <property type="evidence" value="ECO:0007669"/>
    <property type="project" value="InterPro"/>
</dbReference>
<dbReference type="Proteomes" id="UP000182680">
    <property type="component" value="Unassembled WGS sequence"/>
</dbReference>
<dbReference type="Gene3D" id="3.90.1150.10">
    <property type="entry name" value="Aspartate Aminotransferase, domain 1"/>
    <property type="match status" value="1"/>
</dbReference>
<dbReference type="EMBL" id="FPIW01000051">
    <property type="protein sequence ID" value="SFW64496.1"/>
    <property type="molecule type" value="Genomic_DNA"/>
</dbReference>
<comment type="caution">
    <text evidence="4">The sequence shown here is derived from an EMBL/GenBank/DDBJ whole genome shotgun (WGS) entry which is preliminary data.</text>
</comment>
<dbReference type="GO" id="GO:0016740">
    <property type="term" value="F:transferase activity"/>
    <property type="evidence" value="ECO:0007669"/>
    <property type="project" value="UniProtKB-KW"/>
</dbReference>
<dbReference type="SUPFAM" id="SSF53383">
    <property type="entry name" value="PLP-dependent transferases"/>
    <property type="match status" value="1"/>
</dbReference>
<dbReference type="Gene3D" id="3.40.640.10">
    <property type="entry name" value="Type I PLP-dependent aspartate aminotransferase-like (Major domain)"/>
    <property type="match status" value="1"/>
</dbReference>
<evidence type="ECO:0000313" key="4">
    <source>
        <dbReference type="EMBL" id="SFW64496.1"/>
    </source>
</evidence>